<evidence type="ECO:0000256" key="5">
    <source>
        <dbReference type="ARBA" id="ARBA00023049"/>
    </source>
</evidence>
<dbReference type="PANTHER" id="PTHR48480">
    <property type="match status" value="1"/>
</dbReference>
<evidence type="ECO:0000256" key="6">
    <source>
        <dbReference type="SAM" id="MobiDB-lite"/>
    </source>
</evidence>
<sequence length="858" mass="98113">FHNNNTQEVIMPSADESNSSPSYLIEVMPAEVTSYHRQTTQSTQTFNSRDVDCLVTRLKKNLRLSNQQQQLKSSRPSMQQRLRRPTPYRLPTSRCPSEPPSFSRYRQRVLDVRHVEDSLDSFEHFQSLLRQGALIKEAVKRLRSSNDELSSTGIMGLDDERDEDDESANVKCFLGASICNSTTTIGSSSPNSSDNDDEDCCQDDEHWDGGAPVRKSKTKTKHRDKIIQSVRAILAESPSTIARPYSNCRRLSSSLYCQTIIGDNHNTIVFKVHRTRFKAQKKVCLHLLRSLTVIESMREKKFRLSVERNNTALESFESGKNFCSGSSISFALPYRARRETSRLTLYTQRRQQQPRARPMQLRECLRTRGPMESHFVRGEHTMRVPMSLFADNRKRLIDRLRTNHPRATEPGSVVLLKGGDEVSLYCTDVSWPFKQESFFQWCFGVEEPECYGALDLASGKSILFFPRHPAEYATWMGRLCPLEEFRQRYEVDETYHVDELERVLSSKGTKNCSYCNGMSSSLLARATHKLKNLSHDFARSIHVWKLKVQARCVYVSRYMCVCIFEKSKDGLLEFFARTNKTRRRARAMHHHPAELERDSKPILTFCTRNFVNGHAPQDGDVGAGGKQHLRAANSHKKDEYIERHLARNERSGKRSRFVDRQNRGDEQQRRASRQDVGDVHQFCNRQALSDEQRGGPAVPQADHQSRAQESQVLQKLAERASVPRHRDNSAGRDHSRQSAEPEGARGLSHPAPGQAPVAQRHVQESAHRRRDPALGQRRLQRSAADRHTRAADFQGPQASGGPSIISGSASIRSRRTLDRATWCRCSSCCPTRREAAAGCSTCWRRNSHRIMENYRPRR</sequence>
<dbReference type="AlphaFoldDB" id="A0A6H5IVB9"/>
<dbReference type="OrthoDB" id="10261878at2759"/>
<dbReference type="SUPFAM" id="SSF53092">
    <property type="entry name" value="Creatinase/prolidase N-terminal domain"/>
    <property type="match status" value="1"/>
</dbReference>
<dbReference type="Pfam" id="PF05195">
    <property type="entry name" value="AMP_N"/>
    <property type="match status" value="1"/>
</dbReference>
<dbReference type="InterPro" id="IPR052433">
    <property type="entry name" value="X-Pro_dipept-like"/>
</dbReference>
<keyword evidence="2" id="KW-0479">Metal-binding</keyword>
<feature type="compositionally biased region" description="Basic and acidic residues" evidence="6">
    <location>
        <begin position="635"/>
        <end position="678"/>
    </location>
</feature>
<keyword evidence="1" id="KW-0645">Protease</keyword>
<reference evidence="8 9" key="1">
    <citation type="submission" date="2020-02" db="EMBL/GenBank/DDBJ databases">
        <authorList>
            <person name="Ferguson B K."/>
        </authorList>
    </citation>
    <scope>NUCLEOTIDE SEQUENCE [LARGE SCALE GENOMIC DNA]</scope>
</reference>
<dbReference type="Gene3D" id="3.40.350.10">
    <property type="entry name" value="Creatinase/prolidase N-terminal domain"/>
    <property type="match status" value="1"/>
</dbReference>
<dbReference type="PANTHER" id="PTHR48480:SF2">
    <property type="entry name" value="PEPTIDASE D"/>
    <property type="match status" value="1"/>
</dbReference>
<protein>
    <recommendedName>
        <fullName evidence="7">Aminopeptidase P N-terminal domain-containing protein</fullName>
    </recommendedName>
</protein>
<dbReference type="Proteomes" id="UP000479190">
    <property type="component" value="Unassembled WGS sequence"/>
</dbReference>
<keyword evidence="4" id="KW-0224">Dipeptidase</keyword>
<dbReference type="InterPro" id="IPR029149">
    <property type="entry name" value="Creatin/AminoP/Spt16_N"/>
</dbReference>
<feature type="region of interest" description="Disordered" evidence="6">
    <location>
        <begin position="65"/>
        <end position="102"/>
    </location>
</feature>
<keyword evidence="5" id="KW-0482">Metalloprotease</keyword>
<evidence type="ECO:0000256" key="1">
    <source>
        <dbReference type="ARBA" id="ARBA00022670"/>
    </source>
</evidence>
<proteinExistence type="predicted"/>
<organism evidence="8 9">
    <name type="scientific">Trichogramma brassicae</name>
    <dbReference type="NCBI Taxonomy" id="86971"/>
    <lineage>
        <taxon>Eukaryota</taxon>
        <taxon>Metazoa</taxon>
        <taxon>Ecdysozoa</taxon>
        <taxon>Arthropoda</taxon>
        <taxon>Hexapoda</taxon>
        <taxon>Insecta</taxon>
        <taxon>Pterygota</taxon>
        <taxon>Neoptera</taxon>
        <taxon>Endopterygota</taxon>
        <taxon>Hymenoptera</taxon>
        <taxon>Apocrita</taxon>
        <taxon>Proctotrupomorpha</taxon>
        <taxon>Chalcidoidea</taxon>
        <taxon>Trichogrammatidae</taxon>
        <taxon>Trichogramma</taxon>
    </lineage>
</organism>
<name>A0A6H5IVB9_9HYME</name>
<dbReference type="SMART" id="SM01011">
    <property type="entry name" value="AMP_N"/>
    <property type="match status" value="1"/>
</dbReference>
<evidence type="ECO:0000313" key="9">
    <source>
        <dbReference type="Proteomes" id="UP000479190"/>
    </source>
</evidence>
<dbReference type="InterPro" id="IPR007865">
    <property type="entry name" value="Aminopep_P_N"/>
</dbReference>
<feature type="compositionally biased region" description="Low complexity" evidence="6">
    <location>
        <begin position="799"/>
        <end position="811"/>
    </location>
</feature>
<keyword evidence="9" id="KW-1185">Reference proteome</keyword>
<feature type="region of interest" description="Disordered" evidence="6">
    <location>
        <begin position="617"/>
        <end position="811"/>
    </location>
</feature>
<evidence type="ECO:0000256" key="4">
    <source>
        <dbReference type="ARBA" id="ARBA00022997"/>
    </source>
</evidence>
<dbReference type="GO" id="GO:0030145">
    <property type="term" value="F:manganese ion binding"/>
    <property type="evidence" value="ECO:0007669"/>
    <property type="project" value="InterPro"/>
</dbReference>
<gene>
    <name evidence="8" type="ORF">TBRA_LOCUS13951</name>
</gene>
<accession>A0A6H5IVB9</accession>
<feature type="region of interest" description="Disordered" evidence="6">
    <location>
        <begin position="184"/>
        <end position="221"/>
    </location>
</feature>
<feature type="domain" description="Aminopeptidase P N-terminal" evidence="7">
    <location>
        <begin position="384"/>
        <end position="523"/>
    </location>
</feature>
<feature type="region of interest" description="Disordered" evidence="6">
    <location>
        <begin position="1"/>
        <end position="20"/>
    </location>
</feature>
<dbReference type="GO" id="GO:0070006">
    <property type="term" value="F:metalloaminopeptidase activity"/>
    <property type="evidence" value="ECO:0007669"/>
    <property type="project" value="InterPro"/>
</dbReference>
<feature type="compositionally biased region" description="Polar residues" evidence="6">
    <location>
        <begin position="65"/>
        <end position="80"/>
    </location>
</feature>
<feature type="compositionally biased region" description="Basic and acidic residues" evidence="6">
    <location>
        <begin position="724"/>
        <end position="743"/>
    </location>
</feature>
<evidence type="ECO:0000256" key="2">
    <source>
        <dbReference type="ARBA" id="ARBA00022723"/>
    </source>
</evidence>
<dbReference type="GO" id="GO:0006508">
    <property type="term" value="P:proteolysis"/>
    <property type="evidence" value="ECO:0007669"/>
    <property type="project" value="UniProtKB-KW"/>
</dbReference>
<dbReference type="GO" id="GO:0016805">
    <property type="term" value="F:dipeptidase activity"/>
    <property type="evidence" value="ECO:0007669"/>
    <property type="project" value="UniProtKB-KW"/>
</dbReference>
<feature type="non-terminal residue" evidence="8">
    <location>
        <position position="1"/>
    </location>
</feature>
<dbReference type="EMBL" id="CADCXV010001183">
    <property type="protein sequence ID" value="CAB0042326.1"/>
    <property type="molecule type" value="Genomic_DNA"/>
</dbReference>
<evidence type="ECO:0000259" key="7">
    <source>
        <dbReference type="SMART" id="SM01011"/>
    </source>
</evidence>
<evidence type="ECO:0000256" key="3">
    <source>
        <dbReference type="ARBA" id="ARBA00022801"/>
    </source>
</evidence>
<keyword evidence="3" id="KW-0378">Hydrolase</keyword>
<evidence type="ECO:0000313" key="8">
    <source>
        <dbReference type="EMBL" id="CAB0042326.1"/>
    </source>
</evidence>